<sequence length="221" mass="23845">MNTSANAVDPGKAVREGSSEKRAAILAAARDLFVRQGVDRVSMDAVAARAGVSKRTVYDYFGDKRRLFLAILTAASDSMLATSCRALDEHLPTDARITTVPQLEEALTAFAVDLGTSIVRSPDYAAAFALVAQERLRTPTTTDDLATEAASQELADRIAHFADAGLLDTDDPRLAADHFSALTVLLAYERHPVPATADPEKVRRTMADGVHAFIRAYATRR</sequence>
<proteinExistence type="predicted"/>
<evidence type="ECO:0000256" key="1">
    <source>
        <dbReference type="ARBA" id="ARBA00023015"/>
    </source>
</evidence>
<dbReference type="Pfam" id="PF14246">
    <property type="entry name" value="TetR_C_7"/>
    <property type="match status" value="1"/>
</dbReference>
<comment type="caution">
    <text evidence="6">The sequence shown here is derived from an EMBL/GenBank/DDBJ whole genome shotgun (WGS) entry which is preliminary data.</text>
</comment>
<name>A0A919A8B7_9ACTN</name>
<keyword evidence="3" id="KW-0804">Transcription</keyword>
<dbReference type="PRINTS" id="PR00455">
    <property type="entry name" value="HTHTETR"/>
</dbReference>
<keyword evidence="2 4" id="KW-0238">DNA-binding</keyword>
<dbReference type="Proteomes" id="UP000630718">
    <property type="component" value="Unassembled WGS sequence"/>
</dbReference>
<dbReference type="AlphaFoldDB" id="A0A919A8B7"/>
<dbReference type="PANTHER" id="PTHR30055:SF146">
    <property type="entry name" value="HTH-TYPE TRANSCRIPTIONAL DUAL REGULATOR CECR"/>
    <property type="match status" value="1"/>
</dbReference>
<dbReference type="InterPro" id="IPR039536">
    <property type="entry name" value="TetR_C_Proteobacteria"/>
</dbReference>
<feature type="DNA-binding region" description="H-T-H motif" evidence="4">
    <location>
        <begin position="42"/>
        <end position="61"/>
    </location>
</feature>
<dbReference type="Pfam" id="PF00440">
    <property type="entry name" value="TetR_N"/>
    <property type="match status" value="1"/>
</dbReference>
<dbReference type="GO" id="GO:0045892">
    <property type="term" value="P:negative regulation of DNA-templated transcription"/>
    <property type="evidence" value="ECO:0007669"/>
    <property type="project" value="UniProtKB-ARBA"/>
</dbReference>
<evidence type="ECO:0000256" key="2">
    <source>
        <dbReference type="ARBA" id="ARBA00023125"/>
    </source>
</evidence>
<evidence type="ECO:0000259" key="5">
    <source>
        <dbReference type="PROSITE" id="PS50977"/>
    </source>
</evidence>
<dbReference type="PROSITE" id="PS01081">
    <property type="entry name" value="HTH_TETR_1"/>
    <property type="match status" value="1"/>
</dbReference>
<dbReference type="GO" id="GO:0000976">
    <property type="term" value="F:transcription cis-regulatory region binding"/>
    <property type="evidence" value="ECO:0007669"/>
    <property type="project" value="TreeGrafter"/>
</dbReference>
<dbReference type="Gene3D" id="1.10.357.10">
    <property type="entry name" value="Tetracycline Repressor, domain 2"/>
    <property type="match status" value="1"/>
</dbReference>
<dbReference type="FunFam" id="1.10.10.60:FF:000141">
    <property type="entry name" value="TetR family transcriptional regulator"/>
    <property type="match status" value="1"/>
</dbReference>
<organism evidence="6 7">
    <name type="scientific">Streptomyces fumanus</name>
    <dbReference type="NCBI Taxonomy" id="67302"/>
    <lineage>
        <taxon>Bacteria</taxon>
        <taxon>Bacillati</taxon>
        <taxon>Actinomycetota</taxon>
        <taxon>Actinomycetes</taxon>
        <taxon>Kitasatosporales</taxon>
        <taxon>Streptomycetaceae</taxon>
        <taxon>Streptomyces</taxon>
    </lineage>
</organism>
<dbReference type="PANTHER" id="PTHR30055">
    <property type="entry name" value="HTH-TYPE TRANSCRIPTIONAL REGULATOR RUTR"/>
    <property type="match status" value="1"/>
</dbReference>
<dbReference type="RefSeq" id="WP_190203401.1">
    <property type="nucleotide sequence ID" value="NZ_BNBI01000003.1"/>
</dbReference>
<evidence type="ECO:0000313" key="7">
    <source>
        <dbReference type="Proteomes" id="UP000630718"/>
    </source>
</evidence>
<reference evidence="6" key="2">
    <citation type="submission" date="2020-09" db="EMBL/GenBank/DDBJ databases">
        <authorList>
            <person name="Sun Q."/>
            <person name="Ohkuma M."/>
        </authorList>
    </citation>
    <scope>NUCLEOTIDE SEQUENCE</scope>
    <source>
        <strain evidence="6">JCM 4477</strain>
    </source>
</reference>
<dbReference type="InterPro" id="IPR023772">
    <property type="entry name" value="DNA-bd_HTH_TetR-type_CS"/>
</dbReference>
<keyword evidence="1" id="KW-0805">Transcription regulation</keyword>
<dbReference type="PROSITE" id="PS50977">
    <property type="entry name" value="HTH_TETR_2"/>
    <property type="match status" value="1"/>
</dbReference>
<dbReference type="InterPro" id="IPR001647">
    <property type="entry name" value="HTH_TetR"/>
</dbReference>
<evidence type="ECO:0000256" key="3">
    <source>
        <dbReference type="ARBA" id="ARBA00023163"/>
    </source>
</evidence>
<gene>
    <name evidence="6" type="ORF">GCM10018772_15760</name>
</gene>
<accession>A0A919A8B7</accession>
<keyword evidence="7" id="KW-1185">Reference proteome</keyword>
<evidence type="ECO:0000256" key="4">
    <source>
        <dbReference type="PROSITE-ProRule" id="PRU00335"/>
    </source>
</evidence>
<dbReference type="EMBL" id="BNBI01000003">
    <property type="protein sequence ID" value="GHE92884.1"/>
    <property type="molecule type" value="Genomic_DNA"/>
</dbReference>
<dbReference type="InterPro" id="IPR050109">
    <property type="entry name" value="HTH-type_TetR-like_transc_reg"/>
</dbReference>
<feature type="domain" description="HTH tetR-type" evidence="5">
    <location>
        <begin position="19"/>
        <end position="79"/>
    </location>
</feature>
<reference evidence="6" key="1">
    <citation type="journal article" date="2014" name="Int. J. Syst. Evol. Microbiol.">
        <title>Complete genome sequence of Corynebacterium casei LMG S-19264T (=DSM 44701T), isolated from a smear-ripened cheese.</title>
        <authorList>
            <consortium name="US DOE Joint Genome Institute (JGI-PGF)"/>
            <person name="Walter F."/>
            <person name="Albersmeier A."/>
            <person name="Kalinowski J."/>
            <person name="Ruckert C."/>
        </authorList>
    </citation>
    <scope>NUCLEOTIDE SEQUENCE</scope>
    <source>
        <strain evidence="6">JCM 4477</strain>
    </source>
</reference>
<dbReference type="SUPFAM" id="SSF46689">
    <property type="entry name" value="Homeodomain-like"/>
    <property type="match status" value="1"/>
</dbReference>
<evidence type="ECO:0000313" key="6">
    <source>
        <dbReference type="EMBL" id="GHE92884.1"/>
    </source>
</evidence>
<dbReference type="GO" id="GO:0003700">
    <property type="term" value="F:DNA-binding transcription factor activity"/>
    <property type="evidence" value="ECO:0007669"/>
    <property type="project" value="TreeGrafter"/>
</dbReference>
<dbReference type="InterPro" id="IPR009057">
    <property type="entry name" value="Homeodomain-like_sf"/>
</dbReference>
<protein>
    <submittedName>
        <fullName evidence="6">Transcriptional regulator</fullName>
    </submittedName>
</protein>